<protein>
    <submittedName>
        <fullName evidence="6">Antistasin-like</fullName>
    </submittedName>
</protein>
<feature type="signal peptide" evidence="3">
    <location>
        <begin position="1"/>
        <end position="17"/>
    </location>
</feature>
<proteinExistence type="predicted"/>
<feature type="chain" id="PRO_5034294919" evidence="3">
    <location>
        <begin position="18"/>
        <end position="103"/>
    </location>
</feature>
<feature type="domain" description="Antistasin-like" evidence="4">
    <location>
        <begin position="64"/>
        <end position="89"/>
    </location>
</feature>
<dbReference type="KEGG" id="cvn:111130909"/>
<gene>
    <name evidence="6" type="primary">LOC111130909</name>
</gene>
<dbReference type="OrthoDB" id="6157973at2759"/>
<keyword evidence="3" id="KW-0732">Signal</keyword>
<organism evidence="5 6">
    <name type="scientific">Crassostrea virginica</name>
    <name type="common">Eastern oyster</name>
    <dbReference type="NCBI Taxonomy" id="6565"/>
    <lineage>
        <taxon>Eukaryota</taxon>
        <taxon>Metazoa</taxon>
        <taxon>Spiralia</taxon>
        <taxon>Lophotrochozoa</taxon>
        <taxon>Mollusca</taxon>
        <taxon>Bivalvia</taxon>
        <taxon>Autobranchia</taxon>
        <taxon>Pteriomorphia</taxon>
        <taxon>Ostreida</taxon>
        <taxon>Ostreoidea</taxon>
        <taxon>Ostreidae</taxon>
        <taxon>Crassostrea</taxon>
    </lineage>
</organism>
<sequence>MRPIVFLLCTAVCAVLATDPRPRGMCLSLCGPSGVECPSGYECRSNGCGHECFRPANYVVPEGCSPVYCRLYCPLGFKVDESGCEICECNDSALSPSTSGQIL</sequence>
<evidence type="ECO:0000256" key="2">
    <source>
        <dbReference type="ARBA" id="ARBA00022900"/>
    </source>
</evidence>
<keyword evidence="5" id="KW-1185">Reference proteome</keyword>
<dbReference type="InterPro" id="IPR004094">
    <property type="entry name" value="Antistasin-like"/>
</dbReference>
<dbReference type="AlphaFoldDB" id="A0A8B8E266"/>
<reference evidence="6" key="1">
    <citation type="submission" date="2025-08" db="UniProtKB">
        <authorList>
            <consortium name="RefSeq"/>
        </authorList>
    </citation>
    <scope>IDENTIFICATION</scope>
    <source>
        <tissue evidence="6">Whole sample</tissue>
    </source>
</reference>
<dbReference type="Proteomes" id="UP000694844">
    <property type="component" value="Chromosome 4"/>
</dbReference>
<evidence type="ECO:0000256" key="1">
    <source>
        <dbReference type="ARBA" id="ARBA00022690"/>
    </source>
</evidence>
<dbReference type="Gene3D" id="2.10.22.10">
    <property type="entry name" value="Antistasin, domain 1"/>
    <property type="match status" value="1"/>
</dbReference>
<accession>A0A8B8E266</accession>
<dbReference type="GeneID" id="111130909"/>
<evidence type="ECO:0000313" key="5">
    <source>
        <dbReference type="Proteomes" id="UP000694844"/>
    </source>
</evidence>
<dbReference type="GO" id="GO:0004867">
    <property type="term" value="F:serine-type endopeptidase inhibitor activity"/>
    <property type="evidence" value="ECO:0007669"/>
    <property type="project" value="UniProtKB-KW"/>
</dbReference>
<evidence type="ECO:0000313" key="6">
    <source>
        <dbReference type="RefSeq" id="XP_022333888.1"/>
    </source>
</evidence>
<dbReference type="InterPro" id="IPR011061">
    <property type="entry name" value="Hirudin/antistatin"/>
</dbReference>
<evidence type="ECO:0000256" key="3">
    <source>
        <dbReference type="SAM" id="SignalP"/>
    </source>
</evidence>
<dbReference type="PROSITE" id="PS51252">
    <property type="entry name" value="ANTISTASIN"/>
    <property type="match status" value="1"/>
</dbReference>
<keyword evidence="1" id="KW-0646">Protease inhibitor</keyword>
<dbReference type="RefSeq" id="XP_022333888.1">
    <property type="nucleotide sequence ID" value="XM_022478180.1"/>
</dbReference>
<dbReference type="Pfam" id="PF02822">
    <property type="entry name" value="Antistasin"/>
    <property type="match status" value="1"/>
</dbReference>
<evidence type="ECO:0000259" key="4">
    <source>
        <dbReference type="PROSITE" id="PS51252"/>
    </source>
</evidence>
<name>A0A8B8E266_CRAVI</name>
<keyword evidence="2" id="KW-0722">Serine protease inhibitor</keyword>
<dbReference type="SUPFAM" id="SSF57262">
    <property type="entry name" value="Leech antihemostatic proteins"/>
    <property type="match status" value="1"/>
</dbReference>